<keyword evidence="2" id="KW-1185">Reference proteome</keyword>
<dbReference type="EMBL" id="JACAZI010000001">
    <property type="protein sequence ID" value="KAF7372173.1"/>
    <property type="molecule type" value="Genomic_DNA"/>
</dbReference>
<dbReference type="Proteomes" id="UP000620124">
    <property type="component" value="Unassembled WGS sequence"/>
</dbReference>
<accession>A0A8H6Z4H6</accession>
<gene>
    <name evidence="1" type="ORF">MVEN_00076400</name>
</gene>
<organism evidence="1 2">
    <name type="scientific">Mycena venus</name>
    <dbReference type="NCBI Taxonomy" id="2733690"/>
    <lineage>
        <taxon>Eukaryota</taxon>
        <taxon>Fungi</taxon>
        <taxon>Dikarya</taxon>
        <taxon>Basidiomycota</taxon>
        <taxon>Agaricomycotina</taxon>
        <taxon>Agaricomycetes</taxon>
        <taxon>Agaricomycetidae</taxon>
        <taxon>Agaricales</taxon>
        <taxon>Marasmiineae</taxon>
        <taxon>Mycenaceae</taxon>
        <taxon>Mycena</taxon>
    </lineage>
</organism>
<reference evidence="1" key="1">
    <citation type="submission" date="2020-05" db="EMBL/GenBank/DDBJ databases">
        <title>Mycena genomes resolve the evolution of fungal bioluminescence.</title>
        <authorList>
            <person name="Tsai I.J."/>
        </authorList>
    </citation>
    <scope>NUCLEOTIDE SEQUENCE</scope>
    <source>
        <strain evidence="1">CCC161011</strain>
    </source>
</reference>
<evidence type="ECO:0000313" key="2">
    <source>
        <dbReference type="Proteomes" id="UP000620124"/>
    </source>
</evidence>
<name>A0A8H6Z4H6_9AGAR</name>
<proteinExistence type="predicted"/>
<comment type="caution">
    <text evidence="1">The sequence shown here is derived from an EMBL/GenBank/DDBJ whole genome shotgun (WGS) entry which is preliminary data.</text>
</comment>
<dbReference type="AlphaFoldDB" id="A0A8H6Z4H6"/>
<sequence>MRHAVTRATRLRSPSLCTPHLSALPISSTSLPGAPHGHRVYEMRNRPSSALSASLRHSAHASPTSHLCTLRFPSSATSLAPGEPTLCLEEKLPSPRRPAAPNFKSPPAVVPTVMVAGALSDAVRSLLKTPHFTSDASEEDSGLLLLCVSPALQILPTVNSLPPLRGVRPPSRPSSLPDARAIEACVLRAETESDHRAVAGALCLPNASPPAGVETLTSHSSVATVSAPACPRPWAHSLSQRAVRGLE</sequence>
<protein>
    <submittedName>
        <fullName evidence="1">Uncharacterized protein</fullName>
    </submittedName>
</protein>
<evidence type="ECO:0000313" key="1">
    <source>
        <dbReference type="EMBL" id="KAF7372173.1"/>
    </source>
</evidence>